<dbReference type="GO" id="GO:0003999">
    <property type="term" value="F:adenine phosphoribosyltransferase activity"/>
    <property type="evidence" value="ECO:0007669"/>
    <property type="project" value="UniProtKB-EC"/>
</dbReference>
<comment type="similarity">
    <text evidence="5">Belongs to the purine/pyrimidine phosphoribosyltransferase family.</text>
</comment>
<keyword evidence="8" id="KW-0963">Cytoplasm</keyword>
<dbReference type="InterPro" id="IPR000836">
    <property type="entry name" value="PRTase_dom"/>
</dbReference>
<feature type="domain" description="Phosphoribosyltransferase" evidence="12">
    <location>
        <begin position="45"/>
        <end position="156"/>
    </location>
</feature>
<evidence type="ECO:0000256" key="11">
    <source>
        <dbReference type="ARBA" id="ARBA00022726"/>
    </source>
</evidence>
<dbReference type="PANTHER" id="PTHR32315:SF3">
    <property type="entry name" value="ADENINE PHOSPHORIBOSYLTRANSFERASE"/>
    <property type="match status" value="1"/>
</dbReference>
<evidence type="ECO:0000256" key="5">
    <source>
        <dbReference type="ARBA" id="ARBA00008391"/>
    </source>
</evidence>
<keyword evidence="11" id="KW-0660">Purine salvage</keyword>
<evidence type="ECO:0000256" key="9">
    <source>
        <dbReference type="ARBA" id="ARBA00022676"/>
    </source>
</evidence>
<dbReference type="NCBIfam" id="TIGR01090">
    <property type="entry name" value="apt"/>
    <property type="match status" value="1"/>
</dbReference>
<comment type="function">
    <text evidence="2">Catalyzes a salvage reaction resulting in the formation of AMP, that is energically less costly than de novo synthesis.</text>
</comment>
<evidence type="ECO:0000256" key="7">
    <source>
        <dbReference type="ARBA" id="ARBA00017366"/>
    </source>
</evidence>
<accession>A0A915HRG4</accession>
<evidence type="ECO:0000256" key="2">
    <source>
        <dbReference type="ARBA" id="ARBA00003968"/>
    </source>
</evidence>
<dbReference type="InterPro" id="IPR005764">
    <property type="entry name" value="Ade_phspho_trans"/>
</dbReference>
<dbReference type="GO" id="GO:0044209">
    <property type="term" value="P:AMP salvage"/>
    <property type="evidence" value="ECO:0007669"/>
    <property type="project" value="TreeGrafter"/>
</dbReference>
<evidence type="ECO:0000313" key="14">
    <source>
        <dbReference type="WBParaSite" id="nRc.2.0.1.t04329-RA"/>
    </source>
</evidence>
<dbReference type="HAMAP" id="MF_00004">
    <property type="entry name" value="Aden_phosphoribosyltr"/>
    <property type="match status" value="1"/>
</dbReference>
<dbReference type="Proteomes" id="UP000887565">
    <property type="component" value="Unplaced"/>
</dbReference>
<dbReference type="EC" id="2.4.2.7" evidence="6"/>
<evidence type="ECO:0000256" key="4">
    <source>
        <dbReference type="ARBA" id="ARBA00004659"/>
    </source>
</evidence>
<dbReference type="NCBIfam" id="NF002634">
    <property type="entry name" value="PRK02304.1-3"/>
    <property type="match status" value="1"/>
</dbReference>
<proteinExistence type="inferred from homology"/>
<keyword evidence="9" id="KW-0328">Glycosyltransferase</keyword>
<dbReference type="NCBIfam" id="NF002636">
    <property type="entry name" value="PRK02304.1-5"/>
    <property type="match status" value="1"/>
</dbReference>
<evidence type="ECO:0000259" key="12">
    <source>
        <dbReference type="Pfam" id="PF00156"/>
    </source>
</evidence>
<dbReference type="Gene3D" id="3.40.50.2020">
    <property type="match status" value="1"/>
</dbReference>
<protein>
    <recommendedName>
        <fullName evidence="7">Adenine phosphoribosyltransferase</fullName>
        <ecNumber evidence="6">2.4.2.7</ecNumber>
    </recommendedName>
</protein>
<evidence type="ECO:0000313" key="13">
    <source>
        <dbReference type="Proteomes" id="UP000887565"/>
    </source>
</evidence>
<organism evidence="13 14">
    <name type="scientific">Romanomermis culicivorax</name>
    <name type="common">Nematode worm</name>
    <dbReference type="NCBI Taxonomy" id="13658"/>
    <lineage>
        <taxon>Eukaryota</taxon>
        <taxon>Metazoa</taxon>
        <taxon>Ecdysozoa</taxon>
        <taxon>Nematoda</taxon>
        <taxon>Enoplea</taxon>
        <taxon>Dorylaimia</taxon>
        <taxon>Mermithida</taxon>
        <taxon>Mermithoidea</taxon>
        <taxon>Mermithidae</taxon>
        <taxon>Romanomermis</taxon>
    </lineage>
</organism>
<dbReference type="OMA" id="QAYDLEY"/>
<dbReference type="FunFam" id="3.40.50.2020:FF:000021">
    <property type="entry name" value="Adenine phosphoribosyltransferase"/>
    <property type="match status" value="1"/>
</dbReference>
<dbReference type="GO" id="GO:0006168">
    <property type="term" value="P:adenine salvage"/>
    <property type="evidence" value="ECO:0007669"/>
    <property type="project" value="InterPro"/>
</dbReference>
<dbReference type="GO" id="GO:0016208">
    <property type="term" value="F:AMP binding"/>
    <property type="evidence" value="ECO:0007669"/>
    <property type="project" value="TreeGrafter"/>
</dbReference>
<dbReference type="GO" id="GO:0006166">
    <property type="term" value="P:purine ribonucleoside salvage"/>
    <property type="evidence" value="ECO:0007669"/>
    <property type="project" value="UniProtKB-KW"/>
</dbReference>
<dbReference type="CDD" id="cd06223">
    <property type="entry name" value="PRTases_typeI"/>
    <property type="match status" value="1"/>
</dbReference>
<sequence length="178" mass="19552">MSEEALVQKLKNTIRSFPDFPKNGILFWDVMPVLQDASLMHELCDFIAEKFRTLNLDAVAALEARGFLFGPQVAIKLGLPFVPIRKAGKLPGEVHTMEYSKEYGKDKLQIQKGILPPNAKVAIIDDLLATGGTLAAACQLIKNAGGSVDHCLCLIELKDLNGRKFLPETITFESILSL</sequence>
<evidence type="ECO:0000256" key="1">
    <source>
        <dbReference type="ARBA" id="ARBA00000868"/>
    </source>
</evidence>
<comment type="pathway">
    <text evidence="4">Purine metabolism; AMP biosynthesis via salvage pathway; AMP from adenine: step 1/1.</text>
</comment>
<comment type="subcellular location">
    <subcellularLocation>
        <location evidence="3">Cytoplasm</location>
    </subcellularLocation>
</comment>
<dbReference type="WBParaSite" id="nRc.2.0.1.t04329-RA">
    <property type="protein sequence ID" value="nRc.2.0.1.t04329-RA"/>
    <property type="gene ID" value="nRc.2.0.1.g04329"/>
</dbReference>
<comment type="catalytic activity">
    <reaction evidence="1">
        <text>AMP + diphosphate = 5-phospho-alpha-D-ribose 1-diphosphate + adenine</text>
        <dbReference type="Rhea" id="RHEA:16609"/>
        <dbReference type="ChEBI" id="CHEBI:16708"/>
        <dbReference type="ChEBI" id="CHEBI:33019"/>
        <dbReference type="ChEBI" id="CHEBI:58017"/>
        <dbReference type="ChEBI" id="CHEBI:456215"/>
        <dbReference type="EC" id="2.4.2.7"/>
    </reaction>
</comment>
<dbReference type="AlphaFoldDB" id="A0A915HRG4"/>
<dbReference type="GO" id="GO:0005737">
    <property type="term" value="C:cytoplasm"/>
    <property type="evidence" value="ECO:0007669"/>
    <property type="project" value="UniProtKB-SubCell"/>
</dbReference>
<evidence type="ECO:0000256" key="3">
    <source>
        <dbReference type="ARBA" id="ARBA00004496"/>
    </source>
</evidence>
<dbReference type="InterPro" id="IPR050054">
    <property type="entry name" value="UPRTase/APRTase"/>
</dbReference>
<name>A0A915HRG4_ROMCU</name>
<evidence type="ECO:0000256" key="6">
    <source>
        <dbReference type="ARBA" id="ARBA00011893"/>
    </source>
</evidence>
<dbReference type="PANTHER" id="PTHR32315">
    <property type="entry name" value="ADENINE PHOSPHORIBOSYLTRANSFERASE"/>
    <property type="match status" value="1"/>
</dbReference>
<dbReference type="InterPro" id="IPR029057">
    <property type="entry name" value="PRTase-like"/>
</dbReference>
<reference evidence="14" key="1">
    <citation type="submission" date="2022-11" db="UniProtKB">
        <authorList>
            <consortium name="WormBaseParasite"/>
        </authorList>
    </citation>
    <scope>IDENTIFICATION</scope>
</reference>
<keyword evidence="10" id="KW-0808">Transferase</keyword>
<dbReference type="GO" id="GO:0002055">
    <property type="term" value="F:adenine binding"/>
    <property type="evidence" value="ECO:0007669"/>
    <property type="project" value="TreeGrafter"/>
</dbReference>
<evidence type="ECO:0000256" key="8">
    <source>
        <dbReference type="ARBA" id="ARBA00022490"/>
    </source>
</evidence>
<keyword evidence="13" id="KW-1185">Reference proteome</keyword>
<dbReference type="Pfam" id="PF00156">
    <property type="entry name" value="Pribosyltran"/>
    <property type="match status" value="1"/>
</dbReference>
<evidence type="ECO:0000256" key="10">
    <source>
        <dbReference type="ARBA" id="ARBA00022679"/>
    </source>
</evidence>
<dbReference type="SUPFAM" id="SSF53271">
    <property type="entry name" value="PRTase-like"/>
    <property type="match status" value="1"/>
</dbReference>